<evidence type="ECO:0000256" key="9">
    <source>
        <dbReference type="ARBA" id="ARBA00023136"/>
    </source>
</evidence>
<keyword evidence="8 10" id="KW-0175">Coiled coil</keyword>
<keyword evidence="4" id="KW-1003">Cell membrane</keyword>
<dbReference type="SMART" id="SM00250">
    <property type="entry name" value="PLEC"/>
    <property type="match status" value="1"/>
</dbReference>
<evidence type="ECO:0000256" key="7">
    <source>
        <dbReference type="ARBA" id="ARBA00022949"/>
    </source>
</evidence>
<dbReference type="SUPFAM" id="SSF75399">
    <property type="entry name" value="Plakin repeat"/>
    <property type="match status" value="1"/>
</dbReference>
<evidence type="ECO:0000256" key="1">
    <source>
        <dbReference type="ARBA" id="ARBA00004236"/>
    </source>
</evidence>
<feature type="coiled-coil region" evidence="10">
    <location>
        <begin position="82"/>
        <end position="130"/>
    </location>
</feature>
<dbReference type="GO" id="GO:0005198">
    <property type="term" value="F:structural molecule activity"/>
    <property type="evidence" value="ECO:0007669"/>
    <property type="project" value="TreeGrafter"/>
</dbReference>
<evidence type="ECO:0000256" key="4">
    <source>
        <dbReference type="ARBA" id="ARBA00022475"/>
    </source>
</evidence>
<dbReference type="InterPro" id="IPR043197">
    <property type="entry name" value="Plakin"/>
</dbReference>
<dbReference type="GO" id="GO:0005882">
    <property type="term" value="C:intermediate filament"/>
    <property type="evidence" value="ECO:0007669"/>
    <property type="project" value="TreeGrafter"/>
</dbReference>
<evidence type="ECO:0000313" key="11">
    <source>
        <dbReference type="EMBL" id="KAJ8268404.1"/>
    </source>
</evidence>
<keyword evidence="12" id="KW-1185">Reference proteome</keyword>
<organism evidence="11 12">
    <name type="scientific">Conger conger</name>
    <name type="common">Conger eel</name>
    <name type="synonym">Muraena conger</name>
    <dbReference type="NCBI Taxonomy" id="82655"/>
    <lineage>
        <taxon>Eukaryota</taxon>
        <taxon>Metazoa</taxon>
        <taxon>Chordata</taxon>
        <taxon>Craniata</taxon>
        <taxon>Vertebrata</taxon>
        <taxon>Euteleostomi</taxon>
        <taxon>Actinopterygii</taxon>
        <taxon>Neopterygii</taxon>
        <taxon>Teleostei</taxon>
        <taxon>Anguilliformes</taxon>
        <taxon>Congridae</taxon>
        <taxon>Conger</taxon>
    </lineage>
</organism>
<dbReference type="Pfam" id="PF00681">
    <property type="entry name" value="Plectin"/>
    <property type="match status" value="1"/>
</dbReference>
<name>A0A9Q1HXX3_CONCO</name>
<proteinExistence type="inferred from homology"/>
<dbReference type="GO" id="GO:0098609">
    <property type="term" value="P:cell-cell adhesion"/>
    <property type="evidence" value="ECO:0007669"/>
    <property type="project" value="TreeGrafter"/>
</dbReference>
<sequence length="589" mass="68750">MRDLLSFLQATDIQAKYIELLTHSGDYYKFLGDLQNNMQLLKVGTGVLEEELRWLLAQYWSQTNQYLADSLARYQLDSKQELRSLQESLDKALRDYRAATEKLDRLTAELKALQQQLTQEQAQVREVNIRYETLYKTIEEKSKMLNDHSRGIQRLQGMTKERLEEELRALRQGRVQKNEDEQKQLWKRYELKYDTEKVKTVQELTSLRSEIEKLTALEDRNKGQLQSSERVVSELARIRDELEKGRAQKNEDELKQLQKVVEEWKSQYERKSDTDKGKLQQELKSLTSEIKMLTAKLRALEVGYKKCSHTSTCISSFEVQLQTIKKTVEQGLTQKNHDIETLTTKLQSFEQVVSELARIRHELEKGRVQKNEDELKQLRKLYELKYDTDKGKLQQELESLRKQFEEQLQTIIKKVEQELTQNNHEIEKLTAKLRVLEDRYKGRLQISEQKLQRELKLFQKRLEDLEKRIKVHHHVITIKEITVRGICGWVSITALVESKLLNPSDVQKIAQGQLTIEDIESKLKRYLQGSGCIAGIFLEKENRTLPIYQAKKEGLLRPGTSLVLLEAQAASGFMIDPLNKTVPDCGGGM</sequence>
<evidence type="ECO:0000313" key="12">
    <source>
        <dbReference type="Proteomes" id="UP001152803"/>
    </source>
</evidence>
<reference evidence="11" key="1">
    <citation type="journal article" date="2023" name="Science">
        <title>Genome structures resolve the early diversification of teleost fishes.</title>
        <authorList>
            <person name="Parey E."/>
            <person name="Louis A."/>
            <person name="Montfort J."/>
            <person name="Bouchez O."/>
            <person name="Roques C."/>
            <person name="Iampietro C."/>
            <person name="Lluch J."/>
            <person name="Castinel A."/>
            <person name="Donnadieu C."/>
            <person name="Desvignes T."/>
            <person name="Floi Bucao C."/>
            <person name="Jouanno E."/>
            <person name="Wen M."/>
            <person name="Mejri S."/>
            <person name="Dirks R."/>
            <person name="Jansen H."/>
            <person name="Henkel C."/>
            <person name="Chen W.J."/>
            <person name="Zahm M."/>
            <person name="Cabau C."/>
            <person name="Klopp C."/>
            <person name="Thompson A.W."/>
            <person name="Robinson-Rechavi M."/>
            <person name="Braasch I."/>
            <person name="Lecointre G."/>
            <person name="Bobe J."/>
            <person name="Postlethwait J.H."/>
            <person name="Berthelot C."/>
            <person name="Roest Crollius H."/>
            <person name="Guiguen Y."/>
        </authorList>
    </citation>
    <scope>NUCLEOTIDE SEQUENCE</scope>
    <source>
        <strain evidence="11">Concon-B</strain>
    </source>
</reference>
<dbReference type="PANTHER" id="PTHR23169">
    <property type="entry name" value="ENVOPLAKIN"/>
    <property type="match status" value="1"/>
</dbReference>
<gene>
    <name evidence="11" type="ORF">COCON_G00135760</name>
</gene>
<dbReference type="GO" id="GO:0005737">
    <property type="term" value="C:cytoplasm"/>
    <property type="evidence" value="ECO:0007669"/>
    <property type="project" value="TreeGrafter"/>
</dbReference>
<dbReference type="InterPro" id="IPR035915">
    <property type="entry name" value="Plakin_repeat_sf"/>
</dbReference>
<keyword evidence="7" id="KW-0965">Cell junction</keyword>
<dbReference type="Gene3D" id="3.90.1290.10">
    <property type="entry name" value="Plakin repeat"/>
    <property type="match status" value="1"/>
</dbReference>
<dbReference type="GO" id="GO:0014704">
    <property type="term" value="C:intercalated disc"/>
    <property type="evidence" value="ECO:0007669"/>
    <property type="project" value="TreeGrafter"/>
</dbReference>
<keyword evidence="9" id="KW-0472">Membrane</keyword>
<keyword evidence="6" id="KW-0677">Repeat</keyword>
<dbReference type="GO" id="GO:0042060">
    <property type="term" value="P:wound healing"/>
    <property type="evidence" value="ECO:0007669"/>
    <property type="project" value="TreeGrafter"/>
</dbReference>
<dbReference type="AlphaFoldDB" id="A0A9Q1HXX3"/>
<evidence type="ECO:0000256" key="10">
    <source>
        <dbReference type="SAM" id="Coils"/>
    </source>
</evidence>
<comment type="caution">
    <text evidence="11">The sequence shown here is derived from an EMBL/GenBank/DDBJ whole genome shotgun (WGS) entry which is preliminary data.</text>
</comment>
<dbReference type="InterPro" id="IPR001101">
    <property type="entry name" value="Plectin_repeat"/>
</dbReference>
<evidence type="ECO:0000256" key="5">
    <source>
        <dbReference type="ARBA" id="ARBA00022553"/>
    </source>
</evidence>
<protein>
    <submittedName>
        <fullName evidence="11">Uncharacterized protein</fullName>
    </submittedName>
</protein>
<dbReference type="PANTHER" id="PTHR23169:SF26">
    <property type="entry name" value="DESMOPLAKIN"/>
    <property type="match status" value="1"/>
</dbReference>
<feature type="coiled-coil region" evidence="10">
    <location>
        <begin position="235"/>
        <end position="303"/>
    </location>
</feature>
<evidence type="ECO:0000256" key="3">
    <source>
        <dbReference type="ARBA" id="ARBA00009109"/>
    </source>
</evidence>
<dbReference type="GO" id="GO:0030057">
    <property type="term" value="C:desmosome"/>
    <property type="evidence" value="ECO:0007669"/>
    <property type="project" value="UniProtKB-SubCell"/>
</dbReference>
<dbReference type="GO" id="GO:0045104">
    <property type="term" value="P:intermediate filament cytoskeleton organization"/>
    <property type="evidence" value="ECO:0007669"/>
    <property type="project" value="InterPro"/>
</dbReference>
<dbReference type="GO" id="GO:0043588">
    <property type="term" value="P:skin development"/>
    <property type="evidence" value="ECO:0007669"/>
    <property type="project" value="TreeGrafter"/>
</dbReference>
<dbReference type="EMBL" id="JAFJMO010000009">
    <property type="protein sequence ID" value="KAJ8268404.1"/>
    <property type="molecule type" value="Genomic_DNA"/>
</dbReference>
<dbReference type="Proteomes" id="UP001152803">
    <property type="component" value="Unassembled WGS sequence"/>
</dbReference>
<accession>A0A9Q1HXX3</accession>
<evidence type="ECO:0000256" key="8">
    <source>
        <dbReference type="ARBA" id="ARBA00023054"/>
    </source>
</evidence>
<comment type="subcellular location">
    <subcellularLocation>
        <location evidence="2">Cell junction</location>
        <location evidence="2">Desmosome</location>
    </subcellularLocation>
    <subcellularLocation>
        <location evidence="1">Cell membrane</location>
    </subcellularLocation>
</comment>
<keyword evidence="5" id="KW-0597">Phosphoprotein</keyword>
<comment type="similarity">
    <text evidence="3">Belongs to the plakin or cytolinker family.</text>
</comment>
<evidence type="ECO:0000256" key="2">
    <source>
        <dbReference type="ARBA" id="ARBA00004568"/>
    </source>
</evidence>
<feature type="coiled-coil region" evidence="10">
    <location>
        <begin position="361"/>
        <end position="468"/>
    </location>
</feature>
<evidence type="ECO:0000256" key="6">
    <source>
        <dbReference type="ARBA" id="ARBA00022737"/>
    </source>
</evidence>
<dbReference type="GO" id="GO:0005886">
    <property type="term" value="C:plasma membrane"/>
    <property type="evidence" value="ECO:0007669"/>
    <property type="project" value="UniProtKB-SubCell"/>
</dbReference>